<dbReference type="Proteomes" id="UP000041254">
    <property type="component" value="Unassembled WGS sequence"/>
</dbReference>
<dbReference type="OMA" id="QKYFLPH"/>
<dbReference type="PANTHER" id="PTHR15039">
    <property type="entry name" value="DOLICHOL PHOSPHATE-MANNOSE BIOSYNTHESIS REGULATORY PROTEIN"/>
    <property type="match status" value="1"/>
</dbReference>
<sequence>MRPTKVVGAALLVLSGAIFVYYTLWTIITPFLESDNPIQRLFPPREYAIILPVFAGVTLMGLVAMLYGYLMIKESFRKRDKAKQK</sequence>
<reference evidence="8 9" key="1">
    <citation type="submission" date="2014-11" db="EMBL/GenBank/DDBJ databases">
        <authorList>
            <person name="Zhu J."/>
            <person name="Qi W."/>
            <person name="Song R."/>
        </authorList>
    </citation>
    <scope>NUCLEOTIDE SEQUENCE [LARGE SCALE GENOMIC DNA]</scope>
</reference>
<proteinExistence type="inferred from homology"/>
<dbReference type="Pfam" id="PF07297">
    <property type="entry name" value="DPM2"/>
    <property type="match status" value="1"/>
</dbReference>
<dbReference type="GO" id="GO:0033185">
    <property type="term" value="C:dolichol-phosphate-mannose synthase complex"/>
    <property type="evidence" value="ECO:0007669"/>
    <property type="project" value="TreeGrafter"/>
</dbReference>
<keyword evidence="5 7" id="KW-1133">Transmembrane helix</keyword>
<comment type="function">
    <text evidence="7">Regulatory subunit of the dolichol-phosphate mannose (DPM) synthase complex; essential for the ER localization.</text>
</comment>
<comment type="subunit">
    <text evidence="7">Component of the dolichol-phosphate mannose (DPM) synthase complex.</text>
</comment>
<keyword evidence="6 7" id="KW-0472">Membrane</keyword>
<evidence type="ECO:0000256" key="7">
    <source>
        <dbReference type="RuleBase" id="RU365084"/>
    </source>
</evidence>
<evidence type="ECO:0000256" key="5">
    <source>
        <dbReference type="ARBA" id="ARBA00022989"/>
    </source>
</evidence>
<dbReference type="STRING" id="1169540.A0A0G4FPQ4"/>
<gene>
    <name evidence="8" type="ORF">Vbra_741</name>
</gene>
<evidence type="ECO:0000256" key="3">
    <source>
        <dbReference type="ARBA" id="ARBA00022692"/>
    </source>
</evidence>
<evidence type="ECO:0000256" key="1">
    <source>
        <dbReference type="ARBA" id="ARBA00004477"/>
    </source>
</evidence>
<dbReference type="GO" id="GO:0180047">
    <property type="term" value="P:dolichol phosphate mannose biosynthetic process"/>
    <property type="evidence" value="ECO:0007669"/>
    <property type="project" value="InterPro"/>
</dbReference>
<dbReference type="GO" id="GO:0030234">
    <property type="term" value="F:enzyme regulator activity"/>
    <property type="evidence" value="ECO:0007669"/>
    <property type="project" value="UniProtKB-UniRule"/>
</dbReference>
<dbReference type="InterPro" id="IPR009914">
    <property type="entry name" value="DPM2"/>
</dbReference>
<feature type="transmembrane region" description="Helical" evidence="7">
    <location>
        <begin position="48"/>
        <end position="72"/>
    </location>
</feature>
<dbReference type="UniPathway" id="UPA00378"/>
<organism evidence="8 9">
    <name type="scientific">Vitrella brassicaformis (strain CCMP3155)</name>
    <dbReference type="NCBI Taxonomy" id="1169540"/>
    <lineage>
        <taxon>Eukaryota</taxon>
        <taxon>Sar</taxon>
        <taxon>Alveolata</taxon>
        <taxon>Colpodellida</taxon>
        <taxon>Vitrellaceae</taxon>
        <taxon>Vitrella</taxon>
    </lineage>
</organism>
<dbReference type="GO" id="GO:0006506">
    <property type="term" value="P:GPI anchor biosynthetic process"/>
    <property type="evidence" value="ECO:0007669"/>
    <property type="project" value="TreeGrafter"/>
</dbReference>
<evidence type="ECO:0000313" key="8">
    <source>
        <dbReference type="EMBL" id="CEM16437.1"/>
    </source>
</evidence>
<dbReference type="AlphaFoldDB" id="A0A0G4FPQ4"/>
<keyword evidence="4 7" id="KW-0256">Endoplasmic reticulum</keyword>
<comment type="pathway">
    <text evidence="7">Protein modification; protein glycosylation.</text>
</comment>
<evidence type="ECO:0000256" key="2">
    <source>
        <dbReference type="ARBA" id="ARBA00005478"/>
    </source>
</evidence>
<dbReference type="OrthoDB" id="311279at2759"/>
<evidence type="ECO:0000256" key="4">
    <source>
        <dbReference type="ARBA" id="ARBA00022824"/>
    </source>
</evidence>
<evidence type="ECO:0000313" key="9">
    <source>
        <dbReference type="Proteomes" id="UP000041254"/>
    </source>
</evidence>
<dbReference type="EMBL" id="CDMY01000477">
    <property type="protein sequence ID" value="CEM16437.1"/>
    <property type="molecule type" value="Genomic_DNA"/>
</dbReference>
<accession>A0A0G4FPQ4</accession>
<protein>
    <recommendedName>
        <fullName evidence="7">Dolichol phosphate-mannose biosynthesis regulatory protein</fullName>
    </recommendedName>
</protein>
<feature type="transmembrane region" description="Helical" evidence="7">
    <location>
        <begin position="7"/>
        <end position="28"/>
    </location>
</feature>
<comment type="similarity">
    <text evidence="2 7">Belongs to the DPM2 family.</text>
</comment>
<keyword evidence="3 7" id="KW-0812">Transmembrane</keyword>
<dbReference type="InParanoid" id="A0A0G4FPQ4"/>
<name>A0A0G4FPQ4_VITBC</name>
<keyword evidence="9" id="KW-1185">Reference proteome</keyword>
<evidence type="ECO:0000256" key="6">
    <source>
        <dbReference type="ARBA" id="ARBA00023136"/>
    </source>
</evidence>
<comment type="subcellular location">
    <subcellularLocation>
        <location evidence="1 7">Endoplasmic reticulum membrane</location>
        <topology evidence="1 7">Multi-pass membrane protein</topology>
    </subcellularLocation>
</comment>
<dbReference type="GO" id="GO:0005789">
    <property type="term" value="C:endoplasmic reticulum membrane"/>
    <property type="evidence" value="ECO:0007669"/>
    <property type="project" value="UniProtKB-SubCell"/>
</dbReference>
<dbReference type="PANTHER" id="PTHR15039:SF11">
    <property type="entry name" value="DOLICHOL PHOSPHATE-MANNOSE BIOSYNTHESIS REGULATORY PROTEIN"/>
    <property type="match status" value="1"/>
</dbReference>
<dbReference type="VEuPathDB" id="CryptoDB:Vbra_741"/>